<dbReference type="VEuPathDB" id="FungiDB:CLCR_03165"/>
<accession>A0A1C1D2R9</accession>
<feature type="signal peptide" evidence="1">
    <location>
        <begin position="1"/>
        <end position="19"/>
    </location>
</feature>
<protein>
    <submittedName>
        <fullName evidence="2">Uncharacterized protein</fullName>
    </submittedName>
</protein>
<sequence>MLTFLYFALTAMIAPLVVGLPAALPNNPEAVQRADVSYTCDCIDHWFKHGLFWIRASSVTGCMSLETIPQTIYALNAIPKPDYFSNDYPNLICSLGHNECQWTYSPLDFLANTTSFPESITGGIHPRERDIPMLEKVDDPPLLLPLFVPVPKNQAPQKR</sequence>
<evidence type="ECO:0000313" key="2">
    <source>
        <dbReference type="EMBL" id="OCT54928.1"/>
    </source>
</evidence>
<dbReference type="AlphaFoldDB" id="A0A1C1D2R9"/>
<gene>
    <name evidence="2" type="ORF">CLCR_03165</name>
</gene>
<dbReference type="EMBL" id="LGRB01000003">
    <property type="protein sequence ID" value="OCT54928.1"/>
    <property type="molecule type" value="Genomic_DNA"/>
</dbReference>
<evidence type="ECO:0000313" key="3">
    <source>
        <dbReference type="Proteomes" id="UP000094526"/>
    </source>
</evidence>
<keyword evidence="3" id="KW-1185">Reference proteome</keyword>
<organism evidence="2 3">
    <name type="scientific">Cladophialophora carrionii</name>
    <dbReference type="NCBI Taxonomy" id="86049"/>
    <lineage>
        <taxon>Eukaryota</taxon>
        <taxon>Fungi</taxon>
        <taxon>Dikarya</taxon>
        <taxon>Ascomycota</taxon>
        <taxon>Pezizomycotina</taxon>
        <taxon>Eurotiomycetes</taxon>
        <taxon>Chaetothyriomycetidae</taxon>
        <taxon>Chaetothyriales</taxon>
        <taxon>Herpotrichiellaceae</taxon>
        <taxon>Cladophialophora</taxon>
    </lineage>
</organism>
<name>A0A1C1D2R9_9EURO</name>
<comment type="caution">
    <text evidence="2">The sequence shown here is derived from an EMBL/GenBank/DDBJ whole genome shotgun (WGS) entry which is preliminary data.</text>
</comment>
<reference evidence="3" key="1">
    <citation type="submission" date="2015-07" db="EMBL/GenBank/DDBJ databases">
        <authorList>
            <person name="Teixeira M.M."/>
            <person name="Souza R.C."/>
            <person name="Almeida L.G."/>
            <person name="Vicente V.A."/>
            <person name="de Hoog S."/>
            <person name="Bocca A.L."/>
            <person name="de Almeida S.R."/>
            <person name="Vasconcelos A.T."/>
            <person name="Felipe M.S."/>
        </authorList>
    </citation>
    <scope>NUCLEOTIDE SEQUENCE [LARGE SCALE GENOMIC DNA]</scope>
    <source>
        <strain evidence="3">KSF</strain>
    </source>
</reference>
<feature type="chain" id="PRO_5008651277" evidence="1">
    <location>
        <begin position="20"/>
        <end position="159"/>
    </location>
</feature>
<evidence type="ECO:0000256" key="1">
    <source>
        <dbReference type="SAM" id="SignalP"/>
    </source>
</evidence>
<dbReference type="OrthoDB" id="4160402at2759"/>
<dbReference type="VEuPathDB" id="FungiDB:G647_05019"/>
<dbReference type="Proteomes" id="UP000094526">
    <property type="component" value="Unassembled WGS sequence"/>
</dbReference>
<keyword evidence="1" id="KW-0732">Signal</keyword>
<proteinExistence type="predicted"/>